<sequence length="164" mass="19314">MSLYKEWRSKLENNRETEADKAFFNNYIQAEKEAYRRILKNNEIQIRGKLSELAEAYQMDDITFMGFLDGIRTSLDNDLDLESLEPDSEIQLDINLEKLFYNMLEAKAHWLYGLEEWDERLSAEKRREIRKKFNEDHRAVSSKVGRNDPCPCGSGKKYKKCCGA</sequence>
<gene>
    <name evidence="1" type="ORF">SAMN05444373_101156</name>
</gene>
<dbReference type="InterPro" id="IPR004027">
    <property type="entry name" value="SEC_C_motif"/>
</dbReference>
<organism evidence="1 2">
    <name type="scientific">Thermoclostridium caenicola</name>
    <dbReference type="NCBI Taxonomy" id="659425"/>
    <lineage>
        <taxon>Bacteria</taxon>
        <taxon>Bacillati</taxon>
        <taxon>Bacillota</taxon>
        <taxon>Clostridia</taxon>
        <taxon>Eubacteriales</taxon>
        <taxon>Oscillospiraceae</taxon>
        <taxon>Thermoclostridium</taxon>
    </lineage>
</organism>
<protein>
    <submittedName>
        <fullName evidence="1">SEC-C motif-containing protein</fullName>
    </submittedName>
</protein>
<dbReference type="Gene3D" id="3.10.450.50">
    <property type="match status" value="1"/>
</dbReference>
<dbReference type="AlphaFoldDB" id="A0A1M6ECN2"/>
<dbReference type="SUPFAM" id="SSF103642">
    <property type="entry name" value="Sec-C motif"/>
    <property type="match status" value="1"/>
</dbReference>
<dbReference type="OrthoDB" id="5872at2"/>
<dbReference type="PANTHER" id="PTHR33747:SF1">
    <property type="entry name" value="ADENYLATE CYCLASE-ASSOCIATED CAP C-TERMINAL DOMAIN-CONTAINING PROTEIN"/>
    <property type="match status" value="1"/>
</dbReference>
<dbReference type="Proteomes" id="UP000324781">
    <property type="component" value="Unassembled WGS sequence"/>
</dbReference>
<dbReference type="EMBL" id="FQZP01000011">
    <property type="protein sequence ID" value="SHI83068.1"/>
    <property type="molecule type" value="Genomic_DNA"/>
</dbReference>
<evidence type="ECO:0000313" key="2">
    <source>
        <dbReference type="Proteomes" id="UP000324781"/>
    </source>
</evidence>
<dbReference type="NCBIfam" id="NF004088">
    <property type="entry name" value="PRK05590.1"/>
    <property type="match status" value="1"/>
</dbReference>
<dbReference type="Pfam" id="PF02810">
    <property type="entry name" value="SEC-C"/>
    <property type="match status" value="1"/>
</dbReference>
<name>A0A1M6ECN2_9FIRM</name>
<dbReference type="RefSeq" id="WP_149678261.1">
    <property type="nucleotide sequence ID" value="NZ_DAONMB010000043.1"/>
</dbReference>
<keyword evidence="2" id="KW-1185">Reference proteome</keyword>
<accession>A0A1M6ECN2</accession>
<evidence type="ECO:0000313" key="1">
    <source>
        <dbReference type="EMBL" id="SHI83068.1"/>
    </source>
</evidence>
<reference evidence="1 2" key="1">
    <citation type="submission" date="2016-11" db="EMBL/GenBank/DDBJ databases">
        <authorList>
            <person name="Varghese N."/>
            <person name="Submissions S."/>
        </authorList>
    </citation>
    <scope>NUCLEOTIDE SEQUENCE [LARGE SCALE GENOMIC DNA]</scope>
    <source>
        <strain evidence="1 2">DSM 19027</strain>
    </source>
</reference>
<dbReference type="PANTHER" id="PTHR33747">
    <property type="entry name" value="UPF0225 PROTEIN SCO1677"/>
    <property type="match status" value="1"/>
</dbReference>
<proteinExistence type="predicted"/>